<dbReference type="PANTHER" id="PTHR14969:SF58">
    <property type="entry name" value="UNDECAPRENYL-DIPHOSPHATASE BCRC"/>
    <property type="match status" value="1"/>
</dbReference>
<dbReference type="EMBL" id="CP027059">
    <property type="protein sequence ID" value="UQZ82947.1"/>
    <property type="molecule type" value="Genomic_DNA"/>
</dbReference>
<dbReference type="EC" id="3.6.1.27" evidence="3"/>
<feature type="transmembrane region" description="Helical" evidence="1">
    <location>
        <begin position="39"/>
        <end position="59"/>
    </location>
</feature>
<sequence>MGDQYQEYVGWGDGLNYGIFQLINNAAGSWGWLDGMMVFFARDLVYVMIAVLAVLWITGKAANQRMVFYSCLSVVIAIVAAGWIISPIVDHPRPFVDHEVHQLVSHDADPSFPSDHATFAFALAFPIWFLKRRTGGLLLILACLIGIARVYVGVHYPADIAGGLVLGLLISMLVVKYRRWAEPAANFCIGVYGKLTARLSFIPRPTDSGTTGKRSSL</sequence>
<dbReference type="InterPro" id="IPR000326">
    <property type="entry name" value="PAP2/HPO"/>
</dbReference>
<dbReference type="RefSeq" id="WP_249865026.1">
    <property type="nucleotide sequence ID" value="NZ_CP027059.1"/>
</dbReference>
<proteinExistence type="predicted"/>
<keyword evidence="1" id="KW-0472">Membrane</keyword>
<dbReference type="SMART" id="SM00014">
    <property type="entry name" value="acidPPc"/>
    <property type="match status" value="1"/>
</dbReference>
<keyword evidence="1" id="KW-1133">Transmembrane helix</keyword>
<dbReference type="GO" id="GO:0050380">
    <property type="term" value="F:undecaprenyl-diphosphatase activity"/>
    <property type="evidence" value="ECO:0007669"/>
    <property type="project" value="UniProtKB-EC"/>
</dbReference>
<keyword evidence="1" id="KW-0812">Transmembrane</keyword>
<keyword evidence="4" id="KW-1185">Reference proteome</keyword>
<dbReference type="Gene3D" id="1.20.144.10">
    <property type="entry name" value="Phosphatidic acid phosphatase type 2/haloperoxidase"/>
    <property type="match status" value="1"/>
</dbReference>
<feature type="transmembrane region" description="Helical" evidence="1">
    <location>
        <begin position="137"/>
        <end position="154"/>
    </location>
</feature>
<feature type="transmembrane region" description="Helical" evidence="1">
    <location>
        <begin position="66"/>
        <end position="85"/>
    </location>
</feature>
<evidence type="ECO:0000256" key="1">
    <source>
        <dbReference type="SAM" id="Phobius"/>
    </source>
</evidence>
<feature type="domain" description="Phosphatidic acid phosphatase type 2/haloperoxidase" evidence="2">
    <location>
        <begin position="68"/>
        <end position="175"/>
    </location>
</feature>
<evidence type="ECO:0000313" key="3">
    <source>
        <dbReference type="EMBL" id="UQZ82947.1"/>
    </source>
</evidence>
<evidence type="ECO:0000259" key="2">
    <source>
        <dbReference type="SMART" id="SM00014"/>
    </source>
</evidence>
<dbReference type="InterPro" id="IPR036938">
    <property type="entry name" value="PAP2/HPO_sf"/>
</dbReference>
<dbReference type="Pfam" id="PF01569">
    <property type="entry name" value="PAP2"/>
    <property type="match status" value="1"/>
</dbReference>
<accession>A0ABY4RKE0</accession>
<feature type="transmembrane region" description="Helical" evidence="1">
    <location>
        <begin position="112"/>
        <end position="130"/>
    </location>
</feature>
<dbReference type="InterPro" id="IPR033879">
    <property type="entry name" value="UPP_Pase"/>
</dbReference>
<organism evidence="3 4">
    <name type="scientific">Paenibacillus konkukensis</name>
    <dbReference type="NCBI Taxonomy" id="2020716"/>
    <lineage>
        <taxon>Bacteria</taxon>
        <taxon>Bacillati</taxon>
        <taxon>Bacillota</taxon>
        <taxon>Bacilli</taxon>
        <taxon>Bacillales</taxon>
        <taxon>Paenibacillaceae</taxon>
        <taxon>Paenibacillus</taxon>
    </lineage>
</organism>
<reference evidence="3" key="1">
    <citation type="submission" date="2018-02" db="EMBL/GenBank/DDBJ databases">
        <authorList>
            <person name="Kim S.-K."/>
            <person name="Jung H.-I."/>
            <person name="Lee S.-W."/>
        </authorList>
    </citation>
    <scope>NUCLEOTIDE SEQUENCE</scope>
    <source>
        <strain evidence="3">SK3146</strain>
    </source>
</reference>
<protein>
    <submittedName>
        <fullName evidence="3">Undecaprenyl-diphosphatase BcrC</fullName>
        <ecNumber evidence="3">3.6.1.27</ecNumber>
    </submittedName>
</protein>
<feature type="transmembrane region" description="Helical" evidence="1">
    <location>
        <begin position="160"/>
        <end position="177"/>
    </location>
</feature>
<keyword evidence="3" id="KW-0378">Hydrolase</keyword>
<dbReference type="PANTHER" id="PTHR14969">
    <property type="entry name" value="SPHINGOSINE-1-PHOSPHATE PHOSPHOHYDROLASE"/>
    <property type="match status" value="1"/>
</dbReference>
<evidence type="ECO:0000313" key="4">
    <source>
        <dbReference type="Proteomes" id="UP001057134"/>
    </source>
</evidence>
<dbReference type="CDD" id="cd03385">
    <property type="entry name" value="PAP2_BcrC_like"/>
    <property type="match status" value="1"/>
</dbReference>
<name>A0ABY4RKE0_9BACL</name>
<dbReference type="Proteomes" id="UP001057134">
    <property type="component" value="Chromosome"/>
</dbReference>
<reference evidence="3" key="2">
    <citation type="journal article" date="2021" name="J Anim Sci Technol">
        <title>Complete genome sequence of Paenibacillus konkukensis sp. nov. SK3146 as a potential probiotic strain.</title>
        <authorList>
            <person name="Jung H.I."/>
            <person name="Park S."/>
            <person name="Niu K.M."/>
            <person name="Lee S.W."/>
            <person name="Kothari D."/>
            <person name="Yi K.J."/>
            <person name="Kim S.K."/>
        </authorList>
    </citation>
    <scope>NUCLEOTIDE SEQUENCE</scope>
    <source>
        <strain evidence="3">SK3146</strain>
    </source>
</reference>
<gene>
    <name evidence="3" type="primary">bcrC</name>
    <name evidence="3" type="ORF">SK3146_02107</name>
</gene>
<dbReference type="SUPFAM" id="SSF48317">
    <property type="entry name" value="Acid phosphatase/Vanadium-dependent haloperoxidase"/>
    <property type="match status" value="1"/>
</dbReference>